<reference evidence="1" key="2">
    <citation type="submission" date="2025-09" db="UniProtKB">
        <authorList>
            <consortium name="Ensembl"/>
        </authorList>
    </citation>
    <scope>IDENTIFICATION</scope>
</reference>
<sequence>MQNVSAVYPLVEFNIYSYKTFTELLKSWKKTRILTIKSHYPTGKNRPCCLHVSRKNLSRQVAGSVFYKQPARFPCVNAVIFYTKKGPVFDFNCLNALTKK</sequence>
<organism evidence="1 2">
    <name type="scientific">Poecilia mexicana</name>
    <dbReference type="NCBI Taxonomy" id="48701"/>
    <lineage>
        <taxon>Eukaryota</taxon>
        <taxon>Metazoa</taxon>
        <taxon>Chordata</taxon>
        <taxon>Craniata</taxon>
        <taxon>Vertebrata</taxon>
        <taxon>Euteleostomi</taxon>
        <taxon>Actinopterygii</taxon>
        <taxon>Neopterygii</taxon>
        <taxon>Teleostei</taxon>
        <taxon>Neoteleostei</taxon>
        <taxon>Acanthomorphata</taxon>
        <taxon>Ovalentaria</taxon>
        <taxon>Atherinomorphae</taxon>
        <taxon>Cyprinodontiformes</taxon>
        <taxon>Poeciliidae</taxon>
        <taxon>Poeciliinae</taxon>
        <taxon>Poecilia</taxon>
    </lineage>
</organism>
<dbReference type="GO" id="GO:0005576">
    <property type="term" value="C:extracellular region"/>
    <property type="evidence" value="ECO:0007669"/>
    <property type="project" value="InterPro"/>
</dbReference>
<protein>
    <recommendedName>
        <fullName evidence="3">Chemokine interleukin-8-like domain-containing protein</fullName>
    </recommendedName>
</protein>
<evidence type="ECO:0000313" key="2">
    <source>
        <dbReference type="Proteomes" id="UP000261480"/>
    </source>
</evidence>
<dbReference type="GO" id="GO:0008009">
    <property type="term" value="F:chemokine activity"/>
    <property type="evidence" value="ECO:0007669"/>
    <property type="project" value="InterPro"/>
</dbReference>
<dbReference type="Proteomes" id="UP000261480">
    <property type="component" value="Unplaced"/>
</dbReference>
<dbReference type="AlphaFoldDB" id="A0A3B3YDX4"/>
<dbReference type="GO" id="GO:0006955">
    <property type="term" value="P:immune response"/>
    <property type="evidence" value="ECO:0007669"/>
    <property type="project" value="InterPro"/>
</dbReference>
<dbReference type="SUPFAM" id="SSF54117">
    <property type="entry name" value="Interleukin 8-like chemokines"/>
    <property type="match status" value="1"/>
</dbReference>
<evidence type="ECO:0000313" key="1">
    <source>
        <dbReference type="Ensembl" id="ENSPMEP00000025358.1"/>
    </source>
</evidence>
<dbReference type="Gene3D" id="2.40.50.40">
    <property type="match status" value="1"/>
</dbReference>
<dbReference type="InterPro" id="IPR036048">
    <property type="entry name" value="Interleukin_8-like_sf"/>
</dbReference>
<proteinExistence type="predicted"/>
<accession>A0A3B3YDX4</accession>
<evidence type="ECO:0008006" key="3">
    <source>
        <dbReference type="Google" id="ProtNLM"/>
    </source>
</evidence>
<name>A0A3B3YDX4_9TELE</name>
<keyword evidence="2" id="KW-1185">Reference proteome</keyword>
<reference evidence="1" key="1">
    <citation type="submission" date="2025-08" db="UniProtKB">
        <authorList>
            <consortium name="Ensembl"/>
        </authorList>
    </citation>
    <scope>IDENTIFICATION</scope>
</reference>
<dbReference type="Ensembl" id="ENSPMET00000005309.1">
    <property type="protein sequence ID" value="ENSPMEP00000025358.1"/>
    <property type="gene ID" value="ENSPMEG00000008293.1"/>
</dbReference>